<keyword evidence="3" id="KW-0813">Transport</keyword>
<organism evidence="14 15">
    <name type="scientific">Helicobacter baculiformis</name>
    <dbReference type="NCBI Taxonomy" id="427351"/>
    <lineage>
        <taxon>Bacteria</taxon>
        <taxon>Pseudomonadati</taxon>
        <taxon>Campylobacterota</taxon>
        <taxon>Epsilonproteobacteria</taxon>
        <taxon>Campylobacterales</taxon>
        <taxon>Helicobacteraceae</taxon>
        <taxon>Helicobacter</taxon>
    </lineage>
</organism>
<feature type="domain" description="NapC/NirT cytochrome c N-terminal" evidence="13">
    <location>
        <begin position="10"/>
        <end position="173"/>
    </location>
</feature>
<evidence type="ECO:0000256" key="12">
    <source>
        <dbReference type="SAM" id="Phobius"/>
    </source>
</evidence>
<keyword evidence="11 12" id="KW-0472">Membrane</keyword>
<evidence type="ECO:0000256" key="6">
    <source>
        <dbReference type="ARBA" id="ARBA00022692"/>
    </source>
</evidence>
<dbReference type="PANTHER" id="PTHR30333">
    <property type="entry name" value="CYTOCHROME C-TYPE PROTEIN"/>
    <property type="match status" value="1"/>
</dbReference>
<dbReference type="InterPro" id="IPR005126">
    <property type="entry name" value="NapC/NirT_cyt_c_N"/>
</dbReference>
<keyword evidence="9 12" id="KW-1133">Transmembrane helix</keyword>
<dbReference type="RefSeq" id="WP_104753026.1">
    <property type="nucleotide sequence ID" value="NZ_FZMF01000079.1"/>
</dbReference>
<dbReference type="Gene3D" id="1.10.3820.10">
    <property type="entry name" value="Di-heme elbow motif domain"/>
    <property type="match status" value="1"/>
</dbReference>
<dbReference type="InterPro" id="IPR038266">
    <property type="entry name" value="NapC/NirT_cytc_sf"/>
</dbReference>
<evidence type="ECO:0000256" key="1">
    <source>
        <dbReference type="ARBA" id="ARBA00004236"/>
    </source>
</evidence>
<keyword evidence="4" id="KW-1003">Cell membrane</keyword>
<comment type="subcellular location">
    <subcellularLocation>
        <location evidence="1">Cell membrane</location>
    </subcellularLocation>
</comment>
<evidence type="ECO:0000256" key="5">
    <source>
        <dbReference type="ARBA" id="ARBA00022617"/>
    </source>
</evidence>
<keyword evidence="15" id="KW-1185">Reference proteome</keyword>
<dbReference type="Pfam" id="PF03264">
    <property type="entry name" value="Cytochrom_NNT"/>
    <property type="match status" value="1"/>
</dbReference>
<keyword evidence="8" id="KW-0249">Electron transport</keyword>
<evidence type="ECO:0000256" key="4">
    <source>
        <dbReference type="ARBA" id="ARBA00022475"/>
    </source>
</evidence>
<keyword evidence="5" id="KW-0349">Heme</keyword>
<gene>
    <name evidence="14" type="ORF">ACFOPX_04800</name>
</gene>
<evidence type="ECO:0000256" key="8">
    <source>
        <dbReference type="ARBA" id="ARBA00022982"/>
    </source>
</evidence>
<dbReference type="EMBL" id="JBHRZO010000026">
    <property type="protein sequence ID" value="MFC3847851.1"/>
    <property type="molecule type" value="Genomic_DNA"/>
</dbReference>
<dbReference type="SUPFAM" id="SSF48695">
    <property type="entry name" value="Multiheme cytochromes"/>
    <property type="match status" value="1"/>
</dbReference>
<evidence type="ECO:0000256" key="10">
    <source>
        <dbReference type="ARBA" id="ARBA00023004"/>
    </source>
</evidence>
<feature type="transmembrane region" description="Helical" evidence="12">
    <location>
        <begin position="12"/>
        <end position="33"/>
    </location>
</feature>
<dbReference type="PANTHER" id="PTHR30333:SF1">
    <property type="entry name" value="CYTOCHROME C-TYPE PROTEIN NAPC"/>
    <property type="match status" value="1"/>
</dbReference>
<dbReference type="Proteomes" id="UP001595783">
    <property type="component" value="Unassembled WGS sequence"/>
</dbReference>
<comment type="caution">
    <text evidence="14">The sequence shown here is derived from an EMBL/GenBank/DDBJ whole genome shotgun (WGS) entry which is preliminary data.</text>
</comment>
<evidence type="ECO:0000256" key="7">
    <source>
        <dbReference type="ARBA" id="ARBA00022723"/>
    </source>
</evidence>
<dbReference type="InterPro" id="IPR036280">
    <property type="entry name" value="Multihaem_cyt_sf"/>
</dbReference>
<reference evidence="15" key="1">
    <citation type="journal article" date="2019" name="Int. J. Syst. Evol. Microbiol.">
        <title>The Global Catalogue of Microorganisms (GCM) 10K type strain sequencing project: providing services to taxonomists for standard genome sequencing and annotation.</title>
        <authorList>
            <consortium name="The Broad Institute Genomics Platform"/>
            <consortium name="The Broad Institute Genome Sequencing Center for Infectious Disease"/>
            <person name="Wu L."/>
            <person name="Ma J."/>
        </authorList>
    </citation>
    <scope>NUCLEOTIDE SEQUENCE [LARGE SCALE GENOMIC DNA]</scope>
    <source>
        <strain evidence="15">CCUG 53816</strain>
    </source>
</reference>
<evidence type="ECO:0000256" key="2">
    <source>
        <dbReference type="ARBA" id="ARBA00007395"/>
    </source>
</evidence>
<evidence type="ECO:0000259" key="13">
    <source>
        <dbReference type="Pfam" id="PF03264"/>
    </source>
</evidence>
<comment type="similarity">
    <text evidence="2">Belongs to the NapC/NirT/NrfH family.</text>
</comment>
<evidence type="ECO:0000256" key="11">
    <source>
        <dbReference type="ARBA" id="ARBA00023136"/>
    </source>
</evidence>
<sequence>MGVAETLKIKKYLLFWIFVGGCIAGVFLSVLTVQAVEWTADDKFCGICHIMTPEVNAYHMDRHGGNNAVGFKARCVDCHLPHNNVLNYFVRKAILGMEDVYGNVFKDPKKLDWERNRRRATEYVFDSGCLHCHSNLMRATSSNMKSFLPHRDYFEGLSQKKCVECHLDEVGHKNLGLHLREYLKDNYKPYPRDFVIDGKEVPLNQLSNMENVPKEAIQELIRPAKSQTKE</sequence>
<evidence type="ECO:0000256" key="9">
    <source>
        <dbReference type="ARBA" id="ARBA00022989"/>
    </source>
</evidence>
<proteinExistence type="inferred from homology"/>
<evidence type="ECO:0000313" key="15">
    <source>
        <dbReference type="Proteomes" id="UP001595783"/>
    </source>
</evidence>
<dbReference type="InterPro" id="IPR051174">
    <property type="entry name" value="Cytochrome_c-type_ET"/>
</dbReference>
<keyword evidence="7" id="KW-0479">Metal-binding</keyword>
<keyword evidence="10" id="KW-0408">Iron</keyword>
<accession>A0ABV7ZII3</accession>
<name>A0ABV7ZII3_9HELI</name>
<evidence type="ECO:0000256" key="3">
    <source>
        <dbReference type="ARBA" id="ARBA00022448"/>
    </source>
</evidence>
<keyword evidence="6 12" id="KW-0812">Transmembrane</keyword>
<evidence type="ECO:0000313" key="14">
    <source>
        <dbReference type="EMBL" id="MFC3847851.1"/>
    </source>
</evidence>
<protein>
    <submittedName>
        <fullName evidence="14">Cytochrome c3 family protein</fullName>
    </submittedName>
</protein>